<dbReference type="EMBL" id="PJQM01002005">
    <property type="protein sequence ID" value="RCH98954.1"/>
    <property type="molecule type" value="Genomic_DNA"/>
</dbReference>
<dbReference type="OrthoDB" id="5563539at2759"/>
<dbReference type="InterPro" id="IPR016024">
    <property type="entry name" value="ARM-type_fold"/>
</dbReference>
<evidence type="ECO:0000313" key="5">
    <source>
        <dbReference type="EMBL" id="RCH98954.1"/>
    </source>
</evidence>
<keyword evidence="2" id="KW-0175">Coiled coil</keyword>
<feature type="compositionally biased region" description="Low complexity" evidence="3">
    <location>
        <begin position="124"/>
        <end position="134"/>
    </location>
</feature>
<feature type="compositionally biased region" description="Basic residues" evidence="3">
    <location>
        <begin position="324"/>
        <end position="341"/>
    </location>
</feature>
<dbReference type="GO" id="GO:0005938">
    <property type="term" value="C:cell cortex"/>
    <property type="evidence" value="ECO:0007669"/>
    <property type="project" value="UniProtKB-ARBA"/>
</dbReference>
<comment type="caution">
    <text evidence="5">The sequence shown here is derived from an EMBL/GenBank/DDBJ whole genome shotgun (WGS) entry which is preliminary data.</text>
</comment>
<evidence type="ECO:0000256" key="2">
    <source>
        <dbReference type="SAM" id="Coils"/>
    </source>
</evidence>
<organism evidence="5 6">
    <name type="scientific">Rhizopus stolonifer</name>
    <name type="common">Rhizopus nigricans</name>
    <dbReference type="NCBI Taxonomy" id="4846"/>
    <lineage>
        <taxon>Eukaryota</taxon>
        <taxon>Fungi</taxon>
        <taxon>Fungi incertae sedis</taxon>
        <taxon>Mucoromycota</taxon>
        <taxon>Mucoromycotina</taxon>
        <taxon>Mucoromycetes</taxon>
        <taxon>Mucorales</taxon>
        <taxon>Mucorineae</taxon>
        <taxon>Rhizopodaceae</taxon>
        <taxon>Rhizopus</taxon>
    </lineage>
</organism>
<sequence>MFMKKHAQDDDFESPRKIITESNVDYLSYKFDEMDLAASWRVLTKQKMTIVNGIRLENASWRTWAKQRNSLKTVSPETLNWLKDSDVTWLYGPLHTVIKDMDEQDRYAKPKVSTTEDTLGLMTQQQQQQQPQQEQEQEPLRKSTPEPTVRPNASPLQNGKPLKSALKKVTMSDILKRSVSELQIHNEPDKIAGISISEANQQLGAFSPAVIASHRQPKLRFNQYVEQCVALSSSSEDGSRKKTSRMHMAHLNDETTTNDEYDDDEYDPGEDSDAGSLIMMRKPSRMHSSIKKIEPALLKTNSRSEDSVDSDTSENEIIPTCSHHSFRHKKHRHRSHKTHHNHHEDWDAESAESDAFVNHIIQVSKGKQPIPIDSNTTEWNQTYEQSKSDYDYVFDDDDWDTHSEHMDDFPPSSSSSIQICKAPAVSQTTSPSPRIEKTTVSSSSSPLSSTGSLKDKPSHAEIDRLFEEAASRLNINIHDTSVKELTTDKKWFILCNESALTSMGTVVGKKNSSHKSYPNTTSSSTGLIQFGTEENELLSPMHYISCLLDQESKIELRSKLVSDLSVRLRTMPIRWAQEFIEKDGIKALFDQLSLINKINSRNQRECQLELEIIKCLRQLFNNYYGIQQVISDPAYIITLTQSILSPSLSTQRLVCDALTFMCYFEQPRGHAMVIQGMDTIKESRNDYGRFDAWLKTLLTVLEGRGKMGSIVGASTDVRQIASKKNPDVPVTEYALANLLLLLAMIDPDTIEDRDKRITLRNQLYQAGLSQVMEKMRLFHNELINLKLEEFSELEDHDAIAHMALRDESTEPDEMLDTILGSIRGTRAYDSLLRLMQHLLVLQCDSETKNRYYQLIEHFVSQISLDRKGVSNSFANTYGLTVKDLIAKFAEEDELEMALQEVDEAKEIARKALEREAALRLQVDLKADGLVGKYRVKNEALERSLRIANQTNAVLQQKLNDIESDHRRTLEFMDNQIKRLYQTVCMLVAKTNEKPEPTESFETIKSKINDELVQQRRRTKPLPIPKKKPLPQKDDTPP</sequence>
<feature type="compositionally biased region" description="Basic and acidic residues" evidence="3">
    <location>
        <begin position="994"/>
        <end position="1013"/>
    </location>
</feature>
<gene>
    <name evidence="5" type="ORF">CU098_006004</name>
</gene>
<comment type="similarity">
    <text evidence="1">Belongs to the formin homology family. BNI1 subfamily.</text>
</comment>
<dbReference type="SMART" id="SM01140">
    <property type="entry name" value="Drf_GBD"/>
    <property type="match status" value="1"/>
</dbReference>
<dbReference type="PANTHER" id="PTHR47102">
    <property type="entry name" value="PROTEIN BNI1"/>
    <property type="match status" value="1"/>
</dbReference>
<feature type="region of interest" description="Disordered" evidence="3">
    <location>
        <begin position="232"/>
        <end position="275"/>
    </location>
</feature>
<name>A0A367K9R1_RHIST</name>
<feature type="region of interest" description="Disordered" evidence="3">
    <location>
        <begin position="121"/>
        <end position="163"/>
    </location>
</feature>
<dbReference type="SMART" id="SM01139">
    <property type="entry name" value="Drf_FH3"/>
    <property type="match status" value="1"/>
</dbReference>
<dbReference type="Gene3D" id="1.10.238.150">
    <property type="entry name" value="Formin, FH3 diaphanous domain"/>
    <property type="match status" value="1"/>
</dbReference>
<keyword evidence="6" id="KW-1185">Reference proteome</keyword>
<dbReference type="Pfam" id="PF08550">
    <property type="entry name" value="GATA_AreA"/>
    <property type="match status" value="1"/>
</dbReference>
<feature type="region of interest" description="Disordered" evidence="3">
    <location>
        <begin position="423"/>
        <end position="458"/>
    </location>
</feature>
<evidence type="ECO:0000256" key="1">
    <source>
        <dbReference type="ARBA" id="ARBA00037935"/>
    </source>
</evidence>
<dbReference type="InterPro" id="IPR013860">
    <property type="entry name" value="AreA_GATA"/>
</dbReference>
<dbReference type="GO" id="GO:0015629">
    <property type="term" value="C:actin cytoskeleton"/>
    <property type="evidence" value="ECO:0007669"/>
    <property type="project" value="UniProtKB-ARBA"/>
</dbReference>
<feature type="region of interest" description="Disordered" evidence="3">
    <location>
        <begin position="324"/>
        <end position="350"/>
    </location>
</feature>
<feature type="domain" description="GBD/FH3" evidence="4">
    <location>
        <begin position="454"/>
        <end position="870"/>
    </location>
</feature>
<feature type="compositionally biased region" description="Acidic residues" evidence="3">
    <location>
        <begin position="256"/>
        <end position="273"/>
    </location>
</feature>
<feature type="non-terminal residue" evidence="5">
    <location>
        <position position="1037"/>
    </location>
</feature>
<feature type="region of interest" description="Disordered" evidence="3">
    <location>
        <begin position="994"/>
        <end position="1037"/>
    </location>
</feature>
<dbReference type="Proteomes" id="UP000253551">
    <property type="component" value="Unassembled WGS sequence"/>
</dbReference>
<accession>A0A367K9R1</accession>
<dbReference type="InterPro" id="IPR051661">
    <property type="entry name" value="Actin_filament_regulator"/>
</dbReference>
<reference evidence="5 6" key="1">
    <citation type="journal article" date="2018" name="G3 (Bethesda)">
        <title>Phylogenetic and Phylogenomic Definition of Rhizopus Species.</title>
        <authorList>
            <person name="Gryganskyi A.P."/>
            <person name="Golan J."/>
            <person name="Dolatabadi S."/>
            <person name="Mondo S."/>
            <person name="Robb S."/>
            <person name="Idnurm A."/>
            <person name="Muszewska A."/>
            <person name="Steczkiewicz K."/>
            <person name="Masonjones S."/>
            <person name="Liao H.L."/>
            <person name="Gajdeczka M.T."/>
            <person name="Anike F."/>
            <person name="Vuek A."/>
            <person name="Anishchenko I.M."/>
            <person name="Voigt K."/>
            <person name="de Hoog G.S."/>
            <person name="Smith M.E."/>
            <person name="Heitman J."/>
            <person name="Vilgalys R."/>
            <person name="Stajich J.E."/>
        </authorList>
    </citation>
    <scope>NUCLEOTIDE SEQUENCE [LARGE SCALE GENOMIC DNA]</scope>
    <source>
        <strain evidence="5 6">LSU 92-RS-03</strain>
    </source>
</reference>
<dbReference type="InterPro" id="IPR010472">
    <property type="entry name" value="FH3_dom"/>
</dbReference>
<dbReference type="PROSITE" id="PS51232">
    <property type="entry name" value="GBD_FH3"/>
    <property type="match status" value="1"/>
</dbReference>
<evidence type="ECO:0000256" key="3">
    <source>
        <dbReference type="SAM" id="MobiDB-lite"/>
    </source>
</evidence>
<dbReference type="Pfam" id="PF06367">
    <property type="entry name" value="Drf_FH3"/>
    <property type="match status" value="1"/>
</dbReference>
<feature type="compositionally biased region" description="Low complexity" evidence="3">
    <location>
        <begin position="438"/>
        <end position="452"/>
    </location>
</feature>
<dbReference type="InterPro" id="IPR010473">
    <property type="entry name" value="GTPase-bd"/>
</dbReference>
<feature type="compositionally biased region" description="Basic residues" evidence="3">
    <location>
        <begin position="1014"/>
        <end position="1029"/>
    </location>
</feature>
<proteinExistence type="inferred from homology"/>
<dbReference type="GO" id="GO:0051017">
    <property type="term" value="P:actin filament bundle assembly"/>
    <property type="evidence" value="ECO:0007669"/>
    <property type="project" value="TreeGrafter"/>
</dbReference>
<dbReference type="GO" id="GO:0032153">
    <property type="term" value="C:cell division site"/>
    <property type="evidence" value="ECO:0007669"/>
    <property type="project" value="UniProtKB-ARBA"/>
</dbReference>
<dbReference type="GO" id="GO:0003779">
    <property type="term" value="F:actin binding"/>
    <property type="evidence" value="ECO:0007669"/>
    <property type="project" value="InterPro"/>
</dbReference>
<dbReference type="PANTHER" id="PTHR47102:SF2">
    <property type="entry name" value="PROTEIN BNI1"/>
    <property type="match status" value="1"/>
</dbReference>
<dbReference type="GO" id="GO:0031267">
    <property type="term" value="F:small GTPase binding"/>
    <property type="evidence" value="ECO:0007669"/>
    <property type="project" value="InterPro"/>
</dbReference>
<evidence type="ECO:0000313" key="6">
    <source>
        <dbReference type="Proteomes" id="UP000253551"/>
    </source>
</evidence>
<dbReference type="AlphaFoldDB" id="A0A367K9R1"/>
<dbReference type="STRING" id="4846.A0A367K9R1"/>
<dbReference type="Gene3D" id="1.25.10.10">
    <property type="entry name" value="Leucine-rich Repeat Variant"/>
    <property type="match status" value="1"/>
</dbReference>
<dbReference type="SUPFAM" id="SSF48371">
    <property type="entry name" value="ARM repeat"/>
    <property type="match status" value="1"/>
</dbReference>
<dbReference type="GO" id="GO:0051016">
    <property type="term" value="P:barbed-end actin filament capping"/>
    <property type="evidence" value="ECO:0007669"/>
    <property type="project" value="TreeGrafter"/>
</dbReference>
<protein>
    <recommendedName>
        <fullName evidence="4">GBD/FH3 domain-containing protein</fullName>
    </recommendedName>
</protein>
<dbReference type="GO" id="GO:1903475">
    <property type="term" value="P:mitotic actomyosin contractile ring assembly"/>
    <property type="evidence" value="ECO:0007669"/>
    <property type="project" value="TreeGrafter"/>
</dbReference>
<feature type="coiled-coil region" evidence="2">
    <location>
        <begin position="887"/>
        <end position="964"/>
    </location>
</feature>
<dbReference type="GO" id="GO:0043332">
    <property type="term" value="C:mating projection tip"/>
    <property type="evidence" value="ECO:0007669"/>
    <property type="project" value="TreeGrafter"/>
</dbReference>
<dbReference type="InterPro" id="IPR014768">
    <property type="entry name" value="GBD/FH3_dom"/>
</dbReference>
<evidence type="ECO:0000259" key="4">
    <source>
        <dbReference type="PROSITE" id="PS51232"/>
    </source>
</evidence>
<dbReference type="Pfam" id="PF06371">
    <property type="entry name" value="Drf_GBD"/>
    <property type="match status" value="1"/>
</dbReference>
<dbReference type="InterPro" id="IPR011989">
    <property type="entry name" value="ARM-like"/>
</dbReference>